<reference evidence="1" key="1">
    <citation type="submission" date="2016-03" db="EMBL/GenBank/DDBJ databases">
        <title>Microsymbionts genomes from the relict species Vavilovia formosa.</title>
        <authorList>
            <person name="Chirak E."/>
            <person name="Kimeklis A."/>
            <person name="Kopat V."/>
            <person name="Andronov E."/>
        </authorList>
    </citation>
    <scope>NUCLEOTIDE SEQUENCE [LARGE SCALE GENOMIC DNA]</scope>
    <source>
        <strain evidence="1">Vaf12</strain>
    </source>
</reference>
<proteinExistence type="predicted"/>
<gene>
    <name evidence="1" type="ORF">A4A59_23225</name>
</gene>
<organism evidence="1">
    <name type="scientific">Rhizobium leguminosarum</name>
    <dbReference type="NCBI Taxonomy" id="384"/>
    <lineage>
        <taxon>Bacteria</taxon>
        <taxon>Pseudomonadati</taxon>
        <taxon>Pseudomonadota</taxon>
        <taxon>Alphaproteobacteria</taxon>
        <taxon>Hyphomicrobiales</taxon>
        <taxon>Rhizobiaceae</taxon>
        <taxon>Rhizobium/Agrobacterium group</taxon>
        <taxon>Rhizobium</taxon>
    </lineage>
</organism>
<name>A0A154IFF9_RHILE</name>
<protein>
    <submittedName>
        <fullName evidence="1">Uncharacterized protein</fullName>
    </submittedName>
</protein>
<dbReference type="AlphaFoldDB" id="A0A154IFF9"/>
<accession>A0A154IFF9</accession>
<evidence type="ECO:0000313" key="1">
    <source>
        <dbReference type="EMBL" id="KZA99320.1"/>
    </source>
</evidence>
<dbReference type="RefSeq" id="WP_062943096.1">
    <property type="nucleotide sequence ID" value="NZ_CP171844.1"/>
</dbReference>
<comment type="caution">
    <text evidence="1">The sequence shown here is derived from an EMBL/GenBank/DDBJ whole genome shotgun (WGS) entry which is preliminary data.</text>
</comment>
<dbReference type="EMBL" id="LVYU01000103">
    <property type="protein sequence ID" value="KZA99320.1"/>
    <property type="molecule type" value="Genomic_DNA"/>
</dbReference>
<sequence length="96" mass="11116">MNKIVFEHYPASKLPEELRKGLEKDAMVRVVIEEEAKDEGRDPFPGFRNLPKIVRKPMTTGETLAAIRRIKAEDRPSVSAEEAVARIRRLRDEWDD</sequence>